<dbReference type="Pfam" id="PF00884">
    <property type="entry name" value="Sulfatase"/>
    <property type="match status" value="1"/>
</dbReference>
<feature type="domain" description="Sulfatase N-terminal" evidence="1">
    <location>
        <begin position="19"/>
        <end position="91"/>
    </location>
</feature>
<dbReference type="Gene3D" id="3.40.720.10">
    <property type="entry name" value="Alkaline Phosphatase, subunit A"/>
    <property type="match status" value="1"/>
</dbReference>
<gene>
    <name evidence="2" type="ORF">ABDJ38_00385</name>
</gene>
<evidence type="ECO:0000259" key="1">
    <source>
        <dbReference type="Pfam" id="PF00884"/>
    </source>
</evidence>
<dbReference type="SUPFAM" id="SSF53649">
    <property type="entry name" value="Alkaline phosphatase-like"/>
    <property type="match status" value="1"/>
</dbReference>
<dbReference type="RefSeq" id="WP_346783896.1">
    <property type="nucleotide sequence ID" value="NZ_JBDLBR010000001.1"/>
</dbReference>
<dbReference type="InterPro" id="IPR000917">
    <property type="entry name" value="Sulfatase_N"/>
</dbReference>
<comment type="caution">
    <text evidence="2">The sequence shown here is derived from an EMBL/GenBank/DDBJ whole genome shotgun (WGS) entry which is preliminary data.</text>
</comment>
<dbReference type="InterPro" id="IPR017850">
    <property type="entry name" value="Alkaline_phosphatase_core_sf"/>
</dbReference>
<evidence type="ECO:0000313" key="3">
    <source>
        <dbReference type="Proteomes" id="UP001484535"/>
    </source>
</evidence>
<proteinExistence type="predicted"/>
<accession>A0ABV0CUS8</accession>
<keyword evidence="3" id="KW-1185">Reference proteome</keyword>
<sequence length="151" mass="15997">MPLPAGRTTPAAKTGRYRATCPPRASLLKGRNHHAVGFGAIANVAVAEPGYTSVIPDSAATIGEVLKMNGYATTFFGKNHDTPNARVAGYTLPSGRVTWANGEGDLDLSLAVTSITDEYYFVGAFDNAQSGFSMGQPGRPREWSVSATKRF</sequence>
<dbReference type="SUPFAM" id="SSF56935">
    <property type="entry name" value="Porins"/>
    <property type="match status" value="1"/>
</dbReference>
<dbReference type="Proteomes" id="UP001484535">
    <property type="component" value="Unassembled WGS sequence"/>
</dbReference>
<name>A0ABV0CUS8_9SPHN</name>
<dbReference type="EMBL" id="JBDLBR010000001">
    <property type="protein sequence ID" value="MEN7535627.1"/>
    <property type="molecule type" value="Genomic_DNA"/>
</dbReference>
<protein>
    <submittedName>
        <fullName evidence="2">Sulfatase-like hydrolase/transferase</fullName>
    </submittedName>
</protein>
<reference evidence="2 3" key="1">
    <citation type="submission" date="2024-05" db="EMBL/GenBank/DDBJ databases">
        <authorList>
            <person name="Park S."/>
        </authorList>
    </citation>
    <scope>NUCLEOTIDE SEQUENCE [LARGE SCALE GENOMIC DNA]</scope>
    <source>
        <strain evidence="2 3">DGU5</strain>
    </source>
</reference>
<evidence type="ECO:0000313" key="2">
    <source>
        <dbReference type="EMBL" id="MEN7535627.1"/>
    </source>
</evidence>
<organism evidence="2 3">
    <name type="scientific">Aurantiacibacter flavus</name>
    <dbReference type="NCBI Taxonomy" id="3145232"/>
    <lineage>
        <taxon>Bacteria</taxon>
        <taxon>Pseudomonadati</taxon>
        <taxon>Pseudomonadota</taxon>
        <taxon>Alphaproteobacteria</taxon>
        <taxon>Sphingomonadales</taxon>
        <taxon>Erythrobacteraceae</taxon>
        <taxon>Aurantiacibacter</taxon>
    </lineage>
</organism>